<dbReference type="GeneID" id="78363388"/>
<reference evidence="3" key="1">
    <citation type="submission" date="2017-05" db="EMBL/GenBank/DDBJ databases">
        <title>Improved OligoMM genomes.</title>
        <authorList>
            <person name="Garzetti D."/>
        </authorList>
    </citation>
    <scope>NUCLEOTIDE SEQUENCE [LARGE SCALE GENOMIC DNA]</scope>
    <source>
        <strain evidence="3">YL45</strain>
    </source>
</reference>
<dbReference type="GO" id="GO:0005829">
    <property type="term" value="C:cytosol"/>
    <property type="evidence" value="ECO:0007669"/>
    <property type="project" value="TreeGrafter"/>
</dbReference>
<dbReference type="EMBL" id="NHMP01000001">
    <property type="protein sequence ID" value="OXE51181.1"/>
    <property type="molecule type" value="Genomic_DNA"/>
</dbReference>
<dbReference type="CDD" id="cd19365">
    <property type="entry name" value="TenA_C-like"/>
    <property type="match status" value="1"/>
</dbReference>
<dbReference type="Gene3D" id="1.20.910.10">
    <property type="entry name" value="Heme oxygenase-like"/>
    <property type="match status" value="1"/>
</dbReference>
<dbReference type="InterPro" id="IPR050967">
    <property type="entry name" value="Thiamine_Salvage_TenA"/>
</dbReference>
<dbReference type="InterPro" id="IPR016084">
    <property type="entry name" value="Haem_Oase-like_multi-hlx"/>
</dbReference>
<dbReference type="AlphaFoldDB" id="A0A227KRQ6"/>
<keyword evidence="3" id="KW-1185">Reference proteome</keyword>
<dbReference type="PANTHER" id="PTHR43198">
    <property type="entry name" value="BIFUNCTIONAL TH2 PROTEIN"/>
    <property type="match status" value="1"/>
</dbReference>
<sequence>MIDRRAFVFALGTCVVSPSVFASYPKEWTDEAETALKDYVYGLVSQPYLKELFNGTLSKASFNYYLEQNVFYLKAYARSLSLLASRFSTEDEIRFFSHHASVTIDLISYSRETYQKVNQKDMPVLAKPEKTVLDYVNFEAAHCAFSDLAVAASAMYPCFWMYWQIGMWYREMKKATENNPYSDWLAGYSDTAYDEQVKKFGSILNRLADSSSPATRKEMLAAFVSGCRFEKSFFEACYKVR</sequence>
<dbReference type="Proteomes" id="UP000214610">
    <property type="component" value="Unassembled WGS sequence"/>
</dbReference>
<proteinExistence type="predicted"/>
<dbReference type="PANTHER" id="PTHR43198:SF2">
    <property type="entry name" value="SI:CH1073-67J19.1-RELATED"/>
    <property type="match status" value="1"/>
</dbReference>
<name>A0A227KRQ6_9BURK</name>
<dbReference type="SUPFAM" id="SSF48613">
    <property type="entry name" value="Heme oxygenase-like"/>
    <property type="match status" value="1"/>
</dbReference>
<organism evidence="2 3">
    <name type="scientific">Turicimonas muris</name>
    <dbReference type="NCBI Taxonomy" id="1796652"/>
    <lineage>
        <taxon>Bacteria</taxon>
        <taxon>Pseudomonadati</taxon>
        <taxon>Pseudomonadota</taxon>
        <taxon>Betaproteobacteria</taxon>
        <taxon>Burkholderiales</taxon>
        <taxon>Sutterellaceae</taxon>
        <taxon>Turicimonas</taxon>
    </lineage>
</organism>
<comment type="caution">
    <text evidence="2">The sequence shown here is derived from an EMBL/GenBank/DDBJ whole genome shotgun (WGS) entry which is preliminary data.</text>
</comment>
<dbReference type="RefSeq" id="WP_084081421.1">
    <property type="nucleotide sequence ID" value="NZ_CAPFQK010000004.1"/>
</dbReference>
<feature type="domain" description="Thiaminase-2/PQQC" evidence="1">
    <location>
        <begin position="46"/>
        <end position="238"/>
    </location>
</feature>
<protein>
    <recommendedName>
        <fullName evidence="1">Thiaminase-2/PQQC domain-containing protein</fullName>
    </recommendedName>
</protein>
<evidence type="ECO:0000313" key="3">
    <source>
        <dbReference type="Proteomes" id="UP000214610"/>
    </source>
</evidence>
<dbReference type="InterPro" id="IPR004305">
    <property type="entry name" value="Thiaminase-2/PQQC"/>
</dbReference>
<evidence type="ECO:0000259" key="1">
    <source>
        <dbReference type="Pfam" id="PF03070"/>
    </source>
</evidence>
<accession>A0A227KRQ6</accession>
<gene>
    <name evidence="2" type="ORF">ADH67_02495</name>
</gene>
<dbReference type="Pfam" id="PF03070">
    <property type="entry name" value="TENA_THI-4"/>
    <property type="match status" value="1"/>
</dbReference>
<evidence type="ECO:0000313" key="2">
    <source>
        <dbReference type="EMBL" id="OXE51181.1"/>
    </source>
</evidence>